<accession>A0ABV3DVX2</accession>
<evidence type="ECO:0000313" key="3">
    <source>
        <dbReference type="Proteomes" id="UP001551482"/>
    </source>
</evidence>
<sequence length="150" mass="16268">MPVLAGRQAGRERDVRWGPPFHGDDAAYYLAVNRNRRAMVLDMRSDEGLEAVRALAGAADVVIENFRSRQLVSLRLDRVRTSRHRCSSAVSRSSSTRPRTAWSAVSCLACSATSVPTLPPKACPVSAGRGWHDLDVAGVITASEPSWIAP</sequence>
<dbReference type="GO" id="GO:0016740">
    <property type="term" value="F:transferase activity"/>
    <property type="evidence" value="ECO:0007669"/>
    <property type="project" value="UniProtKB-KW"/>
</dbReference>
<proteinExistence type="predicted"/>
<dbReference type="Pfam" id="PF02515">
    <property type="entry name" value="CoA_transf_3"/>
    <property type="match status" value="1"/>
</dbReference>
<gene>
    <name evidence="2" type="ORF">AB0C36_39830</name>
</gene>
<dbReference type="InterPro" id="IPR050483">
    <property type="entry name" value="CoA-transferase_III_domain"/>
</dbReference>
<dbReference type="InterPro" id="IPR003673">
    <property type="entry name" value="CoA-Trfase_fam_III"/>
</dbReference>
<comment type="caution">
    <text evidence="2">The sequence shown here is derived from an EMBL/GenBank/DDBJ whole genome shotgun (WGS) entry which is preliminary data.</text>
</comment>
<evidence type="ECO:0000313" key="2">
    <source>
        <dbReference type="EMBL" id="MEU8139632.1"/>
    </source>
</evidence>
<protein>
    <submittedName>
        <fullName evidence="2">CoA transferase</fullName>
    </submittedName>
</protein>
<dbReference type="InterPro" id="IPR023606">
    <property type="entry name" value="CoA-Trfase_III_dom_1_sf"/>
</dbReference>
<dbReference type="RefSeq" id="WP_358363850.1">
    <property type="nucleotide sequence ID" value="NZ_JBEZFP010000188.1"/>
</dbReference>
<feature type="non-terminal residue" evidence="2">
    <location>
        <position position="150"/>
    </location>
</feature>
<organism evidence="2 3">
    <name type="scientific">Streptodolium elevatio</name>
    <dbReference type="NCBI Taxonomy" id="3157996"/>
    <lineage>
        <taxon>Bacteria</taxon>
        <taxon>Bacillati</taxon>
        <taxon>Actinomycetota</taxon>
        <taxon>Actinomycetes</taxon>
        <taxon>Kitasatosporales</taxon>
        <taxon>Streptomycetaceae</taxon>
        <taxon>Streptodolium</taxon>
    </lineage>
</organism>
<keyword evidence="3" id="KW-1185">Reference proteome</keyword>
<evidence type="ECO:0000256" key="1">
    <source>
        <dbReference type="ARBA" id="ARBA00022679"/>
    </source>
</evidence>
<keyword evidence="1 2" id="KW-0808">Transferase</keyword>
<name>A0ABV3DVX2_9ACTN</name>
<dbReference type="SUPFAM" id="SSF89796">
    <property type="entry name" value="CoA-transferase family III (CaiB/BaiF)"/>
    <property type="match status" value="1"/>
</dbReference>
<dbReference type="Gene3D" id="3.40.50.10540">
    <property type="entry name" value="Crotonobetainyl-coa:carnitine coa-transferase, domain 1"/>
    <property type="match status" value="1"/>
</dbReference>
<dbReference type="Proteomes" id="UP001551482">
    <property type="component" value="Unassembled WGS sequence"/>
</dbReference>
<dbReference type="PANTHER" id="PTHR48207:SF3">
    <property type="entry name" value="SUCCINATE--HYDROXYMETHYLGLUTARATE COA-TRANSFERASE"/>
    <property type="match status" value="1"/>
</dbReference>
<reference evidence="2 3" key="1">
    <citation type="submission" date="2024-06" db="EMBL/GenBank/DDBJ databases">
        <title>The Natural Products Discovery Center: Release of the First 8490 Sequenced Strains for Exploring Actinobacteria Biosynthetic Diversity.</title>
        <authorList>
            <person name="Kalkreuter E."/>
            <person name="Kautsar S.A."/>
            <person name="Yang D."/>
            <person name="Bader C.D."/>
            <person name="Teijaro C.N."/>
            <person name="Fluegel L."/>
            <person name="Davis C.M."/>
            <person name="Simpson J.R."/>
            <person name="Lauterbach L."/>
            <person name="Steele A.D."/>
            <person name="Gui C."/>
            <person name="Meng S."/>
            <person name="Li G."/>
            <person name="Viehrig K."/>
            <person name="Ye F."/>
            <person name="Su P."/>
            <person name="Kiefer A.F."/>
            <person name="Nichols A."/>
            <person name="Cepeda A.J."/>
            <person name="Yan W."/>
            <person name="Fan B."/>
            <person name="Jiang Y."/>
            <person name="Adhikari A."/>
            <person name="Zheng C.-J."/>
            <person name="Schuster L."/>
            <person name="Cowan T.M."/>
            <person name="Smanski M.J."/>
            <person name="Chevrette M.G."/>
            <person name="De Carvalho L.P.S."/>
            <person name="Shen B."/>
        </authorList>
    </citation>
    <scope>NUCLEOTIDE SEQUENCE [LARGE SCALE GENOMIC DNA]</scope>
    <source>
        <strain evidence="2 3">NPDC048946</strain>
    </source>
</reference>
<dbReference type="PANTHER" id="PTHR48207">
    <property type="entry name" value="SUCCINATE--HYDROXYMETHYLGLUTARATE COA-TRANSFERASE"/>
    <property type="match status" value="1"/>
</dbReference>
<dbReference type="EMBL" id="JBEZFP010000188">
    <property type="protein sequence ID" value="MEU8139632.1"/>
    <property type="molecule type" value="Genomic_DNA"/>
</dbReference>